<dbReference type="Gene3D" id="3.30.70.1060">
    <property type="entry name" value="Dimeric alpha+beta barrel"/>
    <property type="match status" value="1"/>
</dbReference>
<protein>
    <submittedName>
        <fullName evidence="1">Unannotated protein</fullName>
    </submittedName>
</protein>
<dbReference type="SUPFAM" id="SSF54909">
    <property type="entry name" value="Dimeric alpha+beta barrel"/>
    <property type="match status" value="1"/>
</dbReference>
<gene>
    <name evidence="1" type="ORF">UFOPK1726_00238</name>
</gene>
<sequence length="108" mass="11729">MRYIILVIDSASNTAVGNEMAAIDAFNDQLRQDGNWIYAAGIASPAKAKVIDNRDDADLVDSGSLFTDYEHYSGFWLIEAESDSLALALAKAGSKACNRKVELRPFLG</sequence>
<proteinExistence type="predicted"/>
<accession>A0A6J6E4Q9</accession>
<evidence type="ECO:0000313" key="1">
    <source>
        <dbReference type="EMBL" id="CAB4570294.1"/>
    </source>
</evidence>
<reference evidence="1" key="1">
    <citation type="submission" date="2020-05" db="EMBL/GenBank/DDBJ databases">
        <authorList>
            <person name="Chiriac C."/>
            <person name="Salcher M."/>
            <person name="Ghai R."/>
            <person name="Kavagutti S V."/>
        </authorList>
    </citation>
    <scope>NUCLEOTIDE SEQUENCE</scope>
</reference>
<dbReference type="EMBL" id="CAEZTT010000014">
    <property type="protein sequence ID" value="CAB4570294.1"/>
    <property type="molecule type" value="Genomic_DNA"/>
</dbReference>
<dbReference type="AlphaFoldDB" id="A0A6J6E4Q9"/>
<dbReference type="InterPro" id="IPR011008">
    <property type="entry name" value="Dimeric_a/b-barrel"/>
</dbReference>
<organism evidence="1">
    <name type="scientific">freshwater metagenome</name>
    <dbReference type="NCBI Taxonomy" id="449393"/>
    <lineage>
        <taxon>unclassified sequences</taxon>
        <taxon>metagenomes</taxon>
        <taxon>ecological metagenomes</taxon>
    </lineage>
</organism>
<name>A0A6J6E4Q9_9ZZZZ</name>